<evidence type="ECO:0000313" key="10">
    <source>
        <dbReference type="Proteomes" id="UP000001396"/>
    </source>
</evidence>
<keyword evidence="5" id="KW-0256">Endoplasmic reticulum</keyword>
<feature type="compositionally biased region" description="Acidic residues" evidence="7">
    <location>
        <begin position="226"/>
        <end position="240"/>
    </location>
</feature>
<dbReference type="Pfam" id="PF10256">
    <property type="entry name" value="Erf4"/>
    <property type="match status" value="1"/>
</dbReference>
<reference evidence="9 10" key="1">
    <citation type="journal article" date="2011" name="Genome Res.">
        <title>Phylogeny-wide analysis of social amoeba genomes highlights ancient origins for complex intercellular communication.</title>
        <authorList>
            <person name="Heidel A.J."/>
            <person name="Lawal H.M."/>
            <person name="Felder M."/>
            <person name="Schilde C."/>
            <person name="Helps N.R."/>
            <person name="Tunggal B."/>
            <person name="Rivero F."/>
            <person name="John U."/>
            <person name="Schleicher M."/>
            <person name="Eichinger L."/>
            <person name="Platzer M."/>
            <person name="Noegel A.A."/>
            <person name="Schaap P."/>
            <person name="Gloeckner G."/>
        </authorList>
    </citation>
    <scope>NUCLEOTIDE SEQUENCE [LARGE SCALE GENOMIC DNA]</scope>
    <source>
        <strain evidence="10">ATCC 26659 / Pp 5 / PN500</strain>
    </source>
</reference>
<dbReference type="GO" id="GO:0006612">
    <property type="term" value="P:protein targeting to membrane"/>
    <property type="evidence" value="ECO:0007669"/>
    <property type="project" value="TreeGrafter"/>
</dbReference>
<gene>
    <name evidence="9" type="ORF">PPL_03123</name>
</gene>
<protein>
    <recommendedName>
        <fullName evidence="4">Ras modification protein ERF4</fullName>
    </recommendedName>
</protein>
<organism evidence="9 10">
    <name type="scientific">Heterostelium pallidum (strain ATCC 26659 / Pp 5 / PN500)</name>
    <name type="common">Cellular slime mold</name>
    <name type="synonym">Polysphondylium pallidum</name>
    <dbReference type="NCBI Taxonomy" id="670386"/>
    <lineage>
        <taxon>Eukaryota</taxon>
        <taxon>Amoebozoa</taxon>
        <taxon>Evosea</taxon>
        <taxon>Eumycetozoa</taxon>
        <taxon>Dictyostelia</taxon>
        <taxon>Acytosteliales</taxon>
        <taxon>Acytosteliaceae</taxon>
        <taxon>Heterostelium</taxon>
    </lineage>
</organism>
<dbReference type="GO" id="GO:0016301">
    <property type="term" value="F:kinase activity"/>
    <property type="evidence" value="ECO:0007669"/>
    <property type="project" value="UniProtKB-KW"/>
</dbReference>
<dbReference type="EMBL" id="ADBJ01000010">
    <property type="protein sequence ID" value="EFA84050.1"/>
    <property type="molecule type" value="Genomic_DNA"/>
</dbReference>
<dbReference type="PANTHER" id="PTHR13254">
    <property type="entry name" value="GOLGI AUTOANTIGEN, GOLGIN SUBFAMILY A, 7"/>
    <property type="match status" value="1"/>
</dbReference>
<evidence type="ECO:0000256" key="4">
    <source>
        <dbReference type="ARBA" id="ARBA00018463"/>
    </source>
</evidence>
<dbReference type="InParanoid" id="D3B402"/>
<keyword evidence="9" id="KW-0808">Transferase</keyword>
<evidence type="ECO:0000256" key="6">
    <source>
        <dbReference type="ARBA" id="ARBA00023136"/>
    </source>
</evidence>
<evidence type="ECO:0000256" key="5">
    <source>
        <dbReference type="ARBA" id="ARBA00022824"/>
    </source>
</evidence>
<evidence type="ECO:0000256" key="1">
    <source>
        <dbReference type="ARBA" id="ARBA00004406"/>
    </source>
</evidence>
<dbReference type="GO" id="GO:0002178">
    <property type="term" value="C:palmitoyltransferase complex"/>
    <property type="evidence" value="ECO:0007669"/>
    <property type="project" value="TreeGrafter"/>
</dbReference>
<dbReference type="GeneID" id="31358646"/>
<sequence length="240" mass="26652">MATAHNLSAPFQTISIERDYRDCITKFYRELPNELNGKVSQNEFEHTIDKINTWLEKAETIDGRNVLEECIGCLTFFTSYLWYKDKYTSSVEKISRFLQEQNDTVYYNKGISWVNPMNNGYLKNPANANQSLSPFSSTSLSSPPQSSVHTQPTININSSPGQLTSQTSDSHAGGAASPNISTEISEQSSAITTNNTNFTNNTTTITTGNPDTIININNNNPHTDFSSDDDDADDTDSDTF</sequence>
<keyword evidence="10" id="KW-1185">Reference proteome</keyword>
<evidence type="ECO:0000256" key="7">
    <source>
        <dbReference type="SAM" id="MobiDB-lite"/>
    </source>
</evidence>
<evidence type="ECO:0000256" key="3">
    <source>
        <dbReference type="ARBA" id="ARBA00011396"/>
    </source>
</evidence>
<keyword evidence="6" id="KW-0472">Membrane</keyword>
<comment type="subunit">
    <text evidence="3">Interacts with ERF2.</text>
</comment>
<dbReference type="AlphaFoldDB" id="D3B402"/>
<comment type="similarity">
    <text evidence="2">Belongs to the ERF4 family.</text>
</comment>
<dbReference type="InterPro" id="IPR019383">
    <property type="entry name" value="Golgin_A_7/ERF4"/>
</dbReference>
<evidence type="ECO:0000256" key="2">
    <source>
        <dbReference type="ARBA" id="ARBA00007732"/>
    </source>
</evidence>
<dbReference type="InterPro" id="IPR051371">
    <property type="entry name" value="Ras_palmitoyltransferase"/>
</dbReference>
<feature type="compositionally biased region" description="Low complexity" evidence="7">
    <location>
        <begin position="191"/>
        <end position="224"/>
    </location>
</feature>
<proteinExistence type="inferred from homology"/>
<dbReference type="STRING" id="670386.D3B402"/>
<evidence type="ECO:0000313" key="9">
    <source>
        <dbReference type="EMBL" id="EFA84050.1"/>
    </source>
</evidence>
<name>D3B402_HETP5</name>
<feature type="compositionally biased region" description="Polar residues" evidence="7">
    <location>
        <begin position="148"/>
        <end position="170"/>
    </location>
</feature>
<dbReference type="PANTHER" id="PTHR13254:SF0">
    <property type="entry name" value="GOLGIN SUBFAMILY A MEMBER 7_ERF4 DOMAIN-CONTAINING PROTEIN"/>
    <property type="match status" value="1"/>
</dbReference>
<feature type="domain" description="Golgin subfamily A member 7/ERF4" evidence="8">
    <location>
        <begin position="14"/>
        <end position="122"/>
    </location>
</feature>
<feature type="compositionally biased region" description="Low complexity" evidence="7">
    <location>
        <begin position="132"/>
        <end position="147"/>
    </location>
</feature>
<comment type="caution">
    <text evidence="9">The sequence shown here is derived from an EMBL/GenBank/DDBJ whole genome shotgun (WGS) entry which is preliminary data.</text>
</comment>
<evidence type="ECO:0000259" key="8">
    <source>
        <dbReference type="Pfam" id="PF10256"/>
    </source>
</evidence>
<comment type="subcellular location">
    <subcellularLocation>
        <location evidence="1">Endoplasmic reticulum membrane</location>
        <topology evidence="1">Peripheral membrane protein</topology>
    </subcellularLocation>
</comment>
<dbReference type="Proteomes" id="UP000001396">
    <property type="component" value="Unassembled WGS sequence"/>
</dbReference>
<dbReference type="RefSeq" id="XP_020436167.1">
    <property type="nucleotide sequence ID" value="XM_020574095.1"/>
</dbReference>
<keyword evidence="9" id="KW-0418">Kinase</keyword>
<accession>D3B402</accession>
<dbReference type="GO" id="GO:0005789">
    <property type="term" value="C:endoplasmic reticulum membrane"/>
    <property type="evidence" value="ECO:0007669"/>
    <property type="project" value="UniProtKB-SubCell"/>
</dbReference>
<feature type="region of interest" description="Disordered" evidence="7">
    <location>
        <begin position="132"/>
        <end position="240"/>
    </location>
</feature>
<feature type="compositionally biased region" description="Polar residues" evidence="7">
    <location>
        <begin position="178"/>
        <end position="190"/>
    </location>
</feature>